<organism evidence="2 3">
    <name type="scientific">Engystomops pustulosus</name>
    <name type="common">Tungara frog</name>
    <name type="synonym">Physalaemus pustulosus</name>
    <dbReference type="NCBI Taxonomy" id="76066"/>
    <lineage>
        <taxon>Eukaryota</taxon>
        <taxon>Metazoa</taxon>
        <taxon>Chordata</taxon>
        <taxon>Craniata</taxon>
        <taxon>Vertebrata</taxon>
        <taxon>Euteleostomi</taxon>
        <taxon>Amphibia</taxon>
        <taxon>Batrachia</taxon>
        <taxon>Anura</taxon>
        <taxon>Neobatrachia</taxon>
        <taxon>Hyloidea</taxon>
        <taxon>Leptodactylidae</taxon>
        <taxon>Leiuperinae</taxon>
        <taxon>Engystomops</taxon>
    </lineage>
</organism>
<name>A0AAV7AGM8_ENGPU</name>
<keyword evidence="1" id="KW-1133">Transmembrane helix</keyword>
<accession>A0AAV7AGM8</accession>
<feature type="transmembrane region" description="Helical" evidence="1">
    <location>
        <begin position="50"/>
        <end position="76"/>
    </location>
</feature>
<keyword evidence="3" id="KW-1185">Reference proteome</keyword>
<keyword evidence="1" id="KW-0812">Transmembrane</keyword>
<gene>
    <name evidence="2" type="ORF">GDO81_015077</name>
</gene>
<protein>
    <submittedName>
        <fullName evidence="2">Uncharacterized protein</fullName>
    </submittedName>
</protein>
<feature type="transmembrane region" description="Helical" evidence="1">
    <location>
        <begin position="96"/>
        <end position="120"/>
    </location>
</feature>
<keyword evidence="1" id="KW-0472">Membrane</keyword>
<evidence type="ECO:0000313" key="2">
    <source>
        <dbReference type="EMBL" id="KAG8560686.1"/>
    </source>
</evidence>
<evidence type="ECO:0000256" key="1">
    <source>
        <dbReference type="SAM" id="Phobius"/>
    </source>
</evidence>
<comment type="caution">
    <text evidence="2">The sequence shown here is derived from an EMBL/GenBank/DDBJ whole genome shotgun (WGS) entry which is preliminary data.</text>
</comment>
<dbReference type="AlphaFoldDB" id="A0AAV7AGM8"/>
<reference evidence="2" key="1">
    <citation type="thesis" date="2020" institute="ProQuest LLC" country="789 East Eisenhower Parkway, Ann Arbor, MI, USA">
        <title>Comparative Genomics and Chromosome Evolution.</title>
        <authorList>
            <person name="Mudd A.B."/>
        </authorList>
    </citation>
    <scope>NUCLEOTIDE SEQUENCE</scope>
    <source>
        <strain evidence="2">237g6f4</strain>
        <tissue evidence="2">Blood</tissue>
    </source>
</reference>
<proteinExistence type="predicted"/>
<dbReference type="EMBL" id="WNYA01000007">
    <property type="protein sequence ID" value="KAG8560686.1"/>
    <property type="molecule type" value="Genomic_DNA"/>
</dbReference>
<dbReference type="Proteomes" id="UP000824782">
    <property type="component" value="Unassembled WGS sequence"/>
</dbReference>
<evidence type="ECO:0000313" key="3">
    <source>
        <dbReference type="Proteomes" id="UP000824782"/>
    </source>
</evidence>
<sequence>MYELLHNPRVIYPQKYFMQSPACTSIYINMYHSAKHVLSFTLHFTYADCVFIYICIAGFIECILKVHFPSLLFMYLKIDLRHLSIDQIISTKSLQFILFLLLFLLILIIHFLHLTIYLYIYCTLSDPNH</sequence>